<dbReference type="Pfam" id="PF12679">
    <property type="entry name" value="ABC2_membrane_2"/>
    <property type="match status" value="1"/>
</dbReference>
<feature type="transmembrane region" description="Helical" evidence="1">
    <location>
        <begin position="251"/>
        <end position="271"/>
    </location>
</feature>
<dbReference type="OrthoDB" id="9814570at2"/>
<keyword evidence="1" id="KW-1133">Transmembrane helix</keyword>
<keyword evidence="1" id="KW-0812">Transmembrane</keyword>
<dbReference type="EMBL" id="VLPL01000008">
    <property type="protein sequence ID" value="TSJ41175.1"/>
    <property type="molecule type" value="Genomic_DNA"/>
</dbReference>
<dbReference type="GO" id="GO:0140359">
    <property type="term" value="F:ABC-type transporter activity"/>
    <property type="evidence" value="ECO:0007669"/>
    <property type="project" value="InterPro"/>
</dbReference>
<comment type="caution">
    <text evidence="2">The sequence shown here is derived from an EMBL/GenBank/DDBJ whole genome shotgun (WGS) entry which is preliminary data.</text>
</comment>
<protein>
    <submittedName>
        <fullName evidence="2">ABC transporter permease subunit</fullName>
    </submittedName>
</protein>
<feature type="transmembrane region" description="Helical" evidence="1">
    <location>
        <begin position="202"/>
        <end position="223"/>
    </location>
</feature>
<dbReference type="PANTHER" id="PTHR37305:SF1">
    <property type="entry name" value="MEMBRANE PROTEIN"/>
    <property type="match status" value="1"/>
</dbReference>
<feature type="transmembrane region" description="Helical" evidence="1">
    <location>
        <begin position="67"/>
        <end position="93"/>
    </location>
</feature>
<feature type="transmembrane region" description="Helical" evidence="1">
    <location>
        <begin position="20"/>
        <end position="37"/>
    </location>
</feature>
<organism evidence="2 3">
    <name type="scientific">Fluviicola chungangensis</name>
    <dbReference type="NCBI Taxonomy" id="2597671"/>
    <lineage>
        <taxon>Bacteria</taxon>
        <taxon>Pseudomonadati</taxon>
        <taxon>Bacteroidota</taxon>
        <taxon>Flavobacteriia</taxon>
        <taxon>Flavobacteriales</taxon>
        <taxon>Crocinitomicaceae</taxon>
        <taxon>Fluviicola</taxon>
    </lineage>
</organism>
<reference evidence="2 3" key="1">
    <citation type="submission" date="2019-07" db="EMBL/GenBank/DDBJ databases">
        <authorList>
            <person name="Huq M.A."/>
        </authorList>
    </citation>
    <scope>NUCLEOTIDE SEQUENCE [LARGE SCALE GENOMIC DNA]</scope>
    <source>
        <strain evidence="2 3">MAH-3</strain>
    </source>
</reference>
<keyword evidence="1" id="KW-0472">Membrane</keyword>
<evidence type="ECO:0000313" key="2">
    <source>
        <dbReference type="EMBL" id="TSJ41175.1"/>
    </source>
</evidence>
<name>A0A556MMR9_9FLAO</name>
<gene>
    <name evidence="2" type="ORF">FO442_14780</name>
</gene>
<dbReference type="PANTHER" id="PTHR37305">
    <property type="entry name" value="INTEGRAL MEMBRANE PROTEIN-RELATED"/>
    <property type="match status" value="1"/>
</dbReference>
<dbReference type="GO" id="GO:0005886">
    <property type="term" value="C:plasma membrane"/>
    <property type="evidence" value="ECO:0007669"/>
    <property type="project" value="UniProtKB-SubCell"/>
</dbReference>
<feature type="transmembrane region" description="Helical" evidence="1">
    <location>
        <begin position="167"/>
        <end position="195"/>
    </location>
</feature>
<dbReference type="Proteomes" id="UP000316008">
    <property type="component" value="Unassembled WGS sequence"/>
</dbReference>
<accession>A0A556MMR9</accession>
<sequence length="280" mass="30434">MLFKNTTNEFIKIVSKPRSYLGLGALTLLIGLIIFAMKADGESMVSFVTATFEQTLSFNGKLVNGNLIAFIILQMLVVHIPLLIALVTGDLISGEAAMGTIRMLASKPISRTQIVLSKFIAGAIYTLVITLWLGILSLVVSHLVFGAGDLMVLNSDGLVILPEADILWRFGLAFCVAYLSLLTVATLSICLSAFAENSIGPIVATMAIIIVFTIIGSLDVTVFDTIKPYLFTTHMASWRSFFEDPVPFDDILNSIVILLAHIVLLVGITLFKFNRKDITS</sequence>
<dbReference type="RefSeq" id="WP_144333986.1">
    <property type="nucleotide sequence ID" value="NZ_VLPL01000008.1"/>
</dbReference>
<feature type="transmembrane region" description="Helical" evidence="1">
    <location>
        <begin position="114"/>
        <end position="147"/>
    </location>
</feature>
<evidence type="ECO:0000313" key="3">
    <source>
        <dbReference type="Proteomes" id="UP000316008"/>
    </source>
</evidence>
<dbReference type="AlphaFoldDB" id="A0A556MMR9"/>
<evidence type="ECO:0000256" key="1">
    <source>
        <dbReference type="SAM" id="Phobius"/>
    </source>
</evidence>
<keyword evidence="3" id="KW-1185">Reference proteome</keyword>
<proteinExistence type="predicted"/>